<name>A0A547Q8W5_9RHOB</name>
<feature type="transmembrane region" description="Helical" evidence="6">
    <location>
        <begin position="69"/>
        <end position="92"/>
    </location>
</feature>
<dbReference type="NCBIfam" id="NF037997">
    <property type="entry name" value="Na_Pi_symport"/>
    <property type="match status" value="1"/>
</dbReference>
<sequence length="554" mass="59673">METSPIFFFLNIAGAAALLIWAVRLVRTGFERAFGAKLRLWLRRSTQSRLAAASAGAGAAILMQSSTAVAVLMAGFVSAGTISGVAGLSIVLGGDLGSALVALLLNSSLAAVQPVLMLLGVLIFLRSKSRELRQIGRILIGLALIFMSLDLIRAASNPLIDSEGARTAMLYLADDTLTAFIIAALFAWLVHASVAAVLLFATLASQGLLPPSAAFAMVLGANLGGSMIAFFLTLNSDVTVRRVVWLNVILRGGGALIVLWALATFALPTDLLGGGAGTQALHLHVLFNVAVLLVCLPFVGPLTRLAERLMPGHSAPRSAETAVSALDPALQNQPRRAYACAVRELVQMGHVIEVMLRQVMPLFDRYDEATAQAIAEEYKRVERMSLDLRIYLAGIRGRGDDGTLPSRSFELSTIATNMEAGADMIARKSVDLARRKSLENLRFSDEGGRELTDFHDIVLRNVQHGITVLMSEDTGLARELVEQKEKVRDIARDLQSRHLSRLQRGMADSIETSAIHLELIRALKSLNTAFAMIAYPLLHERGELLESRLAAPET</sequence>
<evidence type="ECO:0000256" key="4">
    <source>
        <dbReference type="ARBA" id="ARBA00022989"/>
    </source>
</evidence>
<evidence type="ECO:0000256" key="1">
    <source>
        <dbReference type="ARBA" id="ARBA00004651"/>
    </source>
</evidence>
<evidence type="ECO:0000313" key="8">
    <source>
        <dbReference type="EMBL" id="TRD22837.1"/>
    </source>
</evidence>
<dbReference type="PANTHER" id="PTHR10010:SF46">
    <property type="entry name" value="SODIUM-DEPENDENT PHOSPHATE TRANSPORT PROTEIN 2B"/>
    <property type="match status" value="1"/>
</dbReference>
<dbReference type="GO" id="GO:0005886">
    <property type="term" value="C:plasma membrane"/>
    <property type="evidence" value="ECO:0007669"/>
    <property type="project" value="UniProtKB-SubCell"/>
</dbReference>
<evidence type="ECO:0000256" key="6">
    <source>
        <dbReference type="SAM" id="Phobius"/>
    </source>
</evidence>
<gene>
    <name evidence="8" type="ORF">FEV53_03430</name>
</gene>
<comment type="caution">
    <text evidence="8">The sequence shown here is derived from an EMBL/GenBank/DDBJ whole genome shotgun (WGS) entry which is preliminary data.</text>
</comment>
<keyword evidence="3 6" id="KW-0812">Transmembrane</keyword>
<protein>
    <submittedName>
        <fullName evidence="8">Na/Pi cotransporter family protein</fullName>
    </submittedName>
</protein>
<dbReference type="GO" id="GO:0044341">
    <property type="term" value="P:sodium-dependent phosphate transport"/>
    <property type="evidence" value="ECO:0007669"/>
    <property type="project" value="InterPro"/>
</dbReference>
<feature type="transmembrane region" description="Helical" evidence="6">
    <location>
        <begin position="177"/>
        <end position="201"/>
    </location>
</feature>
<evidence type="ECO:0000256" key="3">
    <source>
        <dbReference type="ARBA" id="ARBA00022692"/>
    </source>
</evidence>
<dbReference type="InterPro" id="IPR003841">
    <property type="entry name" value="Na/Pi_transpt"/>
</dbReference>
<organism evidence="8 9">
    <name type="scientific">Palleronia caenipelagi</name>
    <dbReference type="NCBI Taxonomy" id="2489174"/>
    <lineage>
        <taxon>Bacteria</taxon>
        <taxon>Pseudomonadati</taxon>
        <taxon>Pseudomonadota</taxon>
        <taxon>Alphaproteobacteria</taxon>
        <taxon>Rhodobacterales</taxon>
        <taxon>Roseobacteraceae</taxon>
        <taxon>Palleronia</taxon>
    </lineage>
</organism>
<evidence type="ECO:0000259" key="7">
    <source>
        <dbReference type="Pfam" id="PF01895"/>
    </source>
</evidence>
<feature type="transmembrane region" description="Helical" evidence="6">
    <location>
        <begin position="279"/>
        <end position="300"/>
    </location>
</feature>
<comment type="subcellular location">
    <subcellularLocation>
        <location evidence="1">Cell membrane</location>
        <topology evidence="1">Multi-pass membrane protein</topology>
    </subcellularLocation>
</comment>
<proteinExistence type="predicted"/>
<dbReference type="Proteomes" id="UP000318590">
    <property type="component" value="Unassembled WGS sequence"/>
</dbReference>
<dbReference type="InterPro" id="IPR026022">
    <property type="entry name" value="PhoU_dom"/>
</dbReference>
<dbReference type="InterPro" id="IPR038078">
    <property type="entry name" value="PhoU-like_sf"/>
</dbReference>
<evidence type="ECO:0000313" key="9">
    <source>
        <dbReference type="Proteomes" id="UP000318590"/>
    </source>
</evidence>
<dbReference type="EMBL" id="VFSV01000004">
    <property type="protein sequence ID" value="TRD22837.1"/>
    <property type="molecule type" value="Genomic_DNA"/>
</dbReference>
<dbReference type="Pfam" id="PF02690">
    <property type="entry name" value="Na_Pi_cotrans"/>
    <property type="match status" value="2"/>
</dbReference>
<dbReference type="AlphaFoldDB" id="A0A547Q8W5"/>
<evidence type="ECO:0000256" key="5">
    <source>
        <dbReference type="ARBA" id="ARBA00023136"/>
    </source>
</evidence>
<keyword evidence="9" id="KW-1185">Reference proteome</keyword>
<accession>A0A547Q8W5</accession>
<keyword evidence="2" id="KW-1003">Cell membrane</keyword>
<dbReference type="Gene3D" id="1.20.58.220">
    <property type="entry name" value="Phosphate transport system protein phou homolog 2, domain 2"/>
    <property type="match status" value="1"/>
</dbReference>
<feature type="transmembrane region" description="Helical" evidence="6">
    <location>
        <begin position="6"/>
        <end position="26"/>
    </location>
</feature>
<dbReference type="RefSeq" id="WP_142833417.1">
    <property type="nucleotide sequence ID" value="NZ_VFSV01000004.1"/>
</dbReference>
<feature type="transmembrane region" description="Helical" evidence="6">
    <location>
        <begin position="244"/>
        <end position="267"/>
    </location>
</feature>
<dbReference type="SUPFAM" id="SSF109755">
    <property type="entry name" value="PhoU-like"/>
    <property type="match status" value="1"/>
</dbReference>
<feature type="domain" description="PhoU" evidence="7">
    <location>
        <begin position="346"/>
        <end position="425"/>
    </location>
</feature>
<dbReference type="OrthoDB" id="5778511at2"/>
<feature type="transmembrane region" description="Helical" evidence="6">
    <location>
        <begin position="99"/>
        <end position="125"/>
    </location>
</feature>
<dbReference type="GO" id="GO:0005436">
    <property type="term" value="F:sodium:phosphate symporter activity"/>
    <property type="evidence" value="ECO:0007669"/>
    <property type="project" value="InterPro"/>
</dbReference>
<dbReference type="Pfam" id="PF01895">
    <property type="entry name" value="PhoU"/>
    <property type="match status" value="1"/>
</dbReference>
<evidence type="ECO:0000256" key="2">
    <source>
        <dbReference type="ARBA" id="ARBA00022475"/>
    </source>
</evidence>
<keyword evidence="5 6" id="KW-0472">Membrane</keyword>
<dbReference type="PANTHER" id="PTHR10010">
    <property type="entry name" value="SOLUTE CARRIER FAMILY 34 SODIUM PHOSPHATE , MEMBER 2-RELATED"/>
    <property type="match status" value="1"/>
</dbReference>
<reference evidence="8 9" key="1">
    <citation type="submission" date="2019-06" db="EMBL/GenBank/DDBJ databases">
        <title>Paenimaribius caenipelagi gen. nov., sp. nov., isolated from a tidal flat.</title>
        <authorList>
            <person name="Yoon J.-H."/>
        </authorList>
    </citation>
    <scope>NUCLEOTIDE SEQUENCE [LARGE SCALE GENOMIC DNA]</scope>
    <source>
        <strain evidence="8 9">JBTF-M29</strain>
    </source>
</reference>
<keyword evidence="4 6" id="KW-1133">Transmembrane helix</keyword>
<feature type="transmembrane region" description="Helical" evidence="6">
    <location>
        <begin position="213"/>
        <end position="232"/>
    </location>
</feature>